<dbReference type="EMBL" id="QKYT01000354">
    <property type="protein sequence ID" value="RIA86611.1"/>
    <property type="molecule type" value="Genomic_DNA"/>
</dbReference>
<organism evidence="3 4">
    <name type="scientific">Glomus cerebriforme</name>
    <dbReference type="NCBI Taxonomy" id="658196"/>
    <lineage>
        <taxon>Eukaryota</taxon>
        <taxon>Fungi</taxon>
        <taxon>Fungi incertae sedis</taxon>
        <taxon>Mucoromycota</taxon>
        <taxon>Glomeromycotina</taxon>
        <taxon>Glomeromycetes</taxon>
        <taxon>Glomerales</taxon>
        <taxon>Glomeraceae</taxon>
        <taxon>Glomus</taxon>
    </lineage>
</organism>
<reference evidence="3 4" key="1">
    <citation type="submission" date="2018-06" db="EMBL/GenBank/DDBJ databases">
        <title>Comparative genomics reveals the genomic features of Rhizophagus irregularis, R. cerebriforme, R. diaphanum and Gigaspora rosea, and their symbiotic lifestyle signature.</title>
        <authorList>
            <person name="Morin E."/>
            <person name="San Clemente H."/>
            <person name="Chen E.C.H."/>
            <person name="De La Providencia I."/>
            <person name="Hainaut M."/>
            <person name="Kuo A."/>
            <person name="Kohler A."/>
            <person name="Murat C."/>
            <person name="Tang N."/>
            <person name="Roy S."/>
            <person name="Loubradou J."/>
            <person name="Henrissat B."/>
            <person name="Grigoriev I.V."/>
            <person name="Corradi N."/>
            <person name="Roux C."/>
            <person name="Martin F.M."/>
        </authorList>
    </citation>
    <scope>NUCLEOTIDE SEQUENCE [LARGE SCALE GENOMIC DNA]</scope>
    <source>
        <strain evidence="3 4">DAOM 227022</strain>
    </source>
</reference>
<name>A0A397SUN7_9GLOM</name>
<comment type="caution">
    <text evidence="3">The sequence shown here is derived from an EMBL/GenBank/DDBJ whole genome shotgun (WGS) entry which is preliminary data.</text>
</comment>
<keyword evidence="2" id="KW-1133">Transmembrane helix</keyword>
<feature type="transmembrane region" description="Helical" evidence="2">
    <location>
        <begin position="84"/>
        <end position="109"/>
    </location>
</feature>
<protein>
    <submittedName>
        <fullName evidence="3">Uncharacterized protein</fullName>
    </submittedName>
</protein>
<evidence type="ECO:0000313" key="4">
    <source>
        <dbReference type="Proteomes" id="UP000265703"/>
    </source>
</evidence>
<proteinExistence type="predicted"/>
<evidence type="ECO:0000256" key="1">
    <source>
        <dbReference type="SAM" id="MobiDB-lite"/>
    </source>
</evidence>
<dbReference type="OrthoDB" id="2447428at2759"/>
<keyword evidence="2" id="KW-0812">Transmembrane</keyword>
<evidence type="ECO:0000256" key="2">
    <source>
        <dbReference type="SAM" id="Phobius"/>
    </source>
</evidence>
<evidence type="ECO:0000313" key="3">
    <source>
        <dbReference type="EMBL" id="RIA86611.1"/>
    </source>
</evidence>
<gene>
    <name evidence="3" type="ORF">C1645_740723</name>
</gene>
<dbReference type="AlphaFoldDB" id="A0A397SUN7"/>
<keyword evidence="2" id="KW-0472">Membrane</keyword>
<accession>A0A397SUN7</accession>
<keyword evidence="4" id="KW-1185">Reference proteome</keyword>
<dbReference type="Proteomes" id="UP000265703">
    <property type="component" value="Unassembled WGS sequence"/>
</dbReference>
<feature type="region of interest" description="Disordered" evidence="1">
    <location>
        <begin position="1"/>
        <end position="20"/>
    </location>
</feature>
<sequence>MSNTTSNIDSEENNKPTQQQNILQPVEASATISEEESNNIEYMNYNNNVYVGNSDGDYWLDNESNTSVRRKTLCGCLCCYAKGLLIWIWVAAILLIFGLIYAIVVLVTYQQCYHLTENFDSIEPKIISYDPNIYNNFIIDDLNNIREGEIIVSQNNLSNNNNNNATLSIRLSTIKKFDSYINTNFKDSTFNLQILRKSFPNSRKFAWLGYLSIPPKCIAAQLELTLPTTTTTSSTIQINSNQFNVDNLIKRIIHN</sequence>